<evidence type="ECO:0000313" key="4">
    <source>
        <dbReference type="Proteomes" id="UP000623129"/>
    </source>
</evidence>
<protein>
    <submittedName>
        <fullName evidence="3">GDSL esterase/lipase</fullName>
    </submittedName>
</protein>
<organism evidence="3 4">
    <name type="scientific">Carex littledalei</name>
    <dbReference type="NCBI Taxonomy" id="544730"/>
    <lineage>
        <taxon>Eukaryota</taxon>
        <taxon>Viridiplantae</taxon>
        <taxon>Streptophyta</taxon>
        <taxon>Embryophyta</taxon>
        <taxon>Tracheophyta</taxon>
        <taxon>Spermatophyta</taxon>
        <taxon>Magnoliopsida</taxon>
        <taxon>Liliopsida</taxon>
        <taxon>Poales</taxon>
        <taxon>Cyperaceae</taxon>
        <taxon>Cyperoideae</taxon>
        <taxon>Cariceae</taxon>
        <taxon>Carex</taxon>
        <taxon>Carex subgen. Euthyceras</taxon>
    </lineage>
</organism>
<evidence type="ECO:0000256" key="1">
    <source>
        <dbReference type="ARBA" id="ARBA00008668"/>
    </source>
</evidence>
<feature type="chain" id="PRO_5032999534" evidence="2">
    <location>
        <begin position="23"/>
        <end position="352"/>
    </location>
</feature>
<proteinExistence type="inferred from homology"/>
<sequence length="352" mass="38319">MEVASAMLLVFFIALHLHTGQASPASLKVGLKETPSMLVFGDSTVDPGNNNKLRTSAKANFSPYGMNFYGGQPTGRFCDGRLATDILADKLGIAKSIPAFLDKNLTLEEARSGVSFASASSGYDESTATNSKVLPFSKQIEYLRHYKLHLRKMVGPSEAEKMLNTAIFIVSAGSNDLMKIAIAKQSTNVSIPNYKSYLITSMVKYIKDMHRLGGRRFALVGVPPVGCLPIVRTLSGADKCVDALNDLADSFNSQLIAQLGVLKKSLGVKTAYLDVFTVMREAAKYPEKFGLIESSKGCCGTGMIEVGESCKGQSTCKDPSKYMFWDAVHPTEKMYQIIINNVTMGLYRDILN</sequence>
<evidence type="ECO:0000256" key="2">
    <source>
        <dbReference type="SAM" id="SignalP"/>
    </source>
</evidence>
<comment type="similarity">
    <text evidence="1">Belongs to the 'GDSL' lipolytic enzyme family.</text>
</comment>
<feature type="signal peptide" evidence="2">
    <location>
        <begin position="1"/>
        <end position="22"/>
    </location>
</feature>
<dbReference type="EMBL" id="SWLB01000001">
    <property type="protein sequence ID" value="KAF3341441.1"/>
    <property type="molecule type" value="Genomic_DNA"/>
</dbReference>
<dbReference type="AlphaFoldDB" id="A0A833VL25"/>
<dbReference type="OrthoDB" id="1600564at2759"/>
<dbReference type="CDD" id="cd01837">
    <property type="entry name" value="SGNH_plant_lipase_like"/>
    <property type="match status" value="1"/>
</dbReference>
<keyword evidence="4" id="KW-1185">Reference proteome</keyword>
<dbReference type="InterPro" id="IPR035669">
    <property type="entry name" value="SGNH_plant_lipase-like"/>
</dbReference>
<dbReference type="Proteomes" id="UP000623129">
    <property type="component" value="Unassembled WGS sequence"/>
</dbReference>
<dbReference type="InterPro" id="IPR036514">
    <property type="entry name" value="SGNH_hydro_sf"/>
</dbReference>
<reference evidence="3" key="1">
    <citation type="submission" date="2020-01" db="EMBL/GenBank/DDBJ databases">
        <title>Genome sequence of Kobresia littledalei, the first chromosome-level genome in the family Cyperaceae.</title>
        <authorList>
            <person name="Qu G."/>
        </authorList>
    </citation>
    <scope>NUCLEOTIDE SEQUENCE</scope>
    <source>
        <strain evidence="3">C.B.Clarke</strain>
        <tissue evidence="3">Leaf</tissue>
    </source>
</reference>
<dbReference type="InterPro" id="IPR001087">
    <property type="entry name" value="GDSL"/>
</dbReference>
<gene>
    <name evidence="3" type="ORF">FCM35_KLT00079</name>
</gene>
<name>A0A833VL25_9POAL</name>
<accession>A0A833VL25</accession>
<keyword evidence="2" id="KW-0732">Signal</keyword>
<dbReference type="PANTHER" id="PTHR45642:SF7">
    <property type="entry name" value="GDSL ESTERASE_LIPASE"/>
    <property type="match status" value="1"/>
</dbReference>
<comment type="caution">
    <text evidence="3">The sequence shown here is derived from an EMBL/GenBank/DDBJ whole genome shotgun (WGS) entry which is preliminary data.</text>
</comment>
<dbReference type="PANTHER" id="PTHR45642">
    <property type="entry name" value="GDSL ESTERASE/LIPASE EXL3"/>
    <property type="match status" value="1"/>
</dbReference>
<dbReference type="GO" id="GO:0016788">
    <property type="term" value="F:hydrolase activity, acting on ester bonds"/>
    <property type="evidence" value="ECO:0007669"/>
    <property type="project" value="InterPro"/>
</dbReference>
<evidence type="ECO:0000313" key="3">
    <source>
        <dbReference type="EMBL" id="KAF3341441.1"/>
    </source>
</evidence>
<dbReference type="SUPFAM" id="SSF52266">
    <property type="entry name" value="SGNH hydrolase"/>
    <property type="match status" value="1"/>
</dbReference>
<dbReference type="Pfam" id="PF00657">
    <property type="entry name" value="Lipase_GDSL"/>
    <property type="match status" value="1"/>
</dbReference>
<dbReference type="Gene3D" id="3.40.50.1110">
    <property type="entry name" value="SGNH hydrolase"/>
    <property type="match status" value="1"/>
</dbReference>
<dbReference type="InterPro" id="IPR050592">
    <property type="entry name" value="GDSL_lipolytic_enzyme"/>
</dbReference>